<protein>
    <submittedName>
        <fullName evidence="1">Uncharacterized protein</fullName>
    </submittedName>
</protein>
<accession>A0A382QLE8</accession>
<name>A0A382QLE8_9ZZZZ</name>
<organism evidence="1">
    <name type="scientific">marine metagenome</name>
    <dbReference type="NCBI Taxonomy" id="408172"/>
    <lineage>
        <taxon>unclassified sequences</taxon>
        <taxon>metagenomes</taxon>
        <taxon>ecological metagenomes</taxon>
    </lineage>
</organism>
<proteinExistence type="predicted"/>
<evidence type="ECO:0000313" key="1">
    <source>
        <dbReference type="EMBL" id="SVC86323.1"/>
    </source>
</evidence>
<dbReference type="AlphaFoldDB" id="A0A382QLE8"/>
<reference evidence="1" key="1">
    <citation type="submission" date="2018-05" db="EMBL/GenBank/DDBJ databases">
        <authorList>
            <person name="Lanie J.A."/>
            <person name="Ng W.-L."/>
            <person name="Kazmierczak K.M."/>
            <person name="Andrzejewski T.M."/>
            <person name="Davidsen T.M."/>
            <person name="Wayne K.J."/>
            <person name="Tettelin H."/>
            <person name="Glass J.I."/>
            <person name="Rusch D."/>
            <person name="Podicherti R."/>
            <person name="Tsui H.-C.T."/>
            <person name="Winkler M.E."/>
        </authorList>
    </citation>
    <scope>NUCLEOTIDE SEQUENCE</scope>
</reference>
<gene>
    <name evidence="1" type="ORF">METZ01_LOCUS339177</name>
</gene>
<sequence length="182" mass="20891">MKTNTNNTSPNGWREYYNENQDAGSDCDLIACETIKYNLPIIYPTISNITDKPFGLYDIDLAGIIKKPSTVFNPQPSTGDTIYIEAELRMVDSRNWILRAPLRKYKYFVNRPNSLYIHINRPQNRMALITGPDLIKSKQINMPNRYNPGGEQFIVPEPNLVHFHDITPLDRFSNIDVTTLGL</sequence>
<dbReference type="EMBL" id="UINC01115357">
    <property type="protein sequence ID" value="SVC86323.1"/>
    <property type="molecule type" value="Genomic_DNA"/>
</dbReference>